<dbReference type="EMBL" id="NIDE01000005">
    <property type="protein sequence ID" value="OWK41772.1"/>
    <property type="molecule type" value="Genomic_DNA"/>
</dbReference>
<proteinExistence type="inferred from homology"/>
<comment type="subunit">
    <text evidence="4">Homodimer; the beta-strands of each monomer intercalate to form a hydrophobic core, while the alpha-helices form wings that extend away from the core.</text>
</comment>
<dbReference type="HAMAP" id="MF_00167">
    <property type="entry name" value="CsrA"/>
    <property type="match status" value="1"/>
</dbReference>
<keyword evidence="4" id="KW-1005">Bacterial flagellum biogenesis</keyword>
<dbReference type="InterPro" id="IPR036107">
    <property type="entry name" value="CsrA_sf"/>
</dbReference>
<feature type="compositionally biased region" description="Pro residues" evidence="5">
    <location>
        <begin position="85"/>
        <end position="98"/>
    </location>
</feature>
<evidence type="ECO:0000256" key="2">
    <source>
        <dbReference type="ARBA" id="ARBA00022845"/>
    </source>
</evidence>
<dbReference type="Gene3D" id="2.60.40.4380">
    <property type="entry name" value="Translational regulator CsrA"/>
    <property type="match status" value="1"/>
</dbReference>
<dbReference type="GO" id="GO:0045947">
    <property type="term" value="P:negative regulation of translational initiation"/>
    <property type="evidence" value="ECO:0007669"/>
    <property type="project" value="UniProtKB-UniRule"/>
</dbReference>
<keyword evidence="7" id="KW-1185">Reference proteome</keyword>
<dbReference type="InterPro" id="IPR003751">
    <property type="entry name" value="CsrA"/>
</dbReference>
<feature type="compositionally biased region" description="Basic and acidic residues" evidence="5">
    <location>
        <begin position="111"/>
        <end position="120"/>
    </location>
</feature>
<gene>
    <name evidence="4" type="primary">csrA</name>
    <name evidence="6" type="ORF">FRUB_03850</name>
</gene>
<dbReference type="SUPFAM" id="SSF117130">
    <property type="entry name" value="CsrA-like"/>
    <property type="match status" value="1"/>
</dbReference>
<dbReference type="AlphaFoldDB" id="A0A225DK74"/>
<evidence type="ECO:0000256" key="3">
    <source>
        <dbReference type="ARBA" id="ARBA00022884"/>
    </source>
</evidence>
<dbReference type="PANTHER" id="PTHR34984">
    <property type="entry name" value="CARBON STORAGE REGULATOR"/>
    <property type="match status" value="1"/>
</dbReference>
<keyword evidence="3 4" id="KW-0694">RNA-binding</keyword>
<reference evidence="7" key="1">
    <citation type="submission" date="2017-06" db="EMBL/GenBank/DDBJ databases">
        <title>Genome analysis of Fimbriiglobus ruber SP5, the first member of the order Planctomycetales with confirmed chitinolytic capability.</title>
        <authorList>
            <person name="Ravin N.V."/>
            <person name="Rakitin A.L."/>
            <person name="Ivanova A.A."/>
            <person name="Beletsky A.V."/>
            <person name="Kulichevskaya I.S."/>
            <person name="Mardanov A.V."/>
            <person name="Dedysh S.N."/>
        </authorList>
    </citation>
    <scope>NUCLEOTIDE SEQUENCE [LARGE SCALE GENOMIC DNA]</scope>
    <source>
        <strain evidence="7">SP5</strain>
    </source>
</reference>
<accession>A0A225DK74</accession>
<keyword evidence="1 4" id="KW-0963">Cytoplasm</keyword>
<evidence type="ECO:0000256" key="5">
    <source>
        <dbReference type="SAM" id="MobiDB-lite"/>
    </source>
</evidence>
<dbReference type="GO" id="GO:1902208">
    <property type="term" value="P:regulation of bacterial-type flagellum assembly"/>
    <property type="evidence" value="ECO:0007669"/>
    <property type="project" value="UniProtKB-UniRule"/>
</dbReference>
<comment type="function">
    <text evidence="4">A translational regulator that binds mRNA to regulate translation initiation and/or mRNA stability. Usually binds in the 5'-UTR at or near the Shine-Dalgarno sequence preventing ribosome-binding, thus repressing translation. Its main target seems to be the major flagellin gene, while its function is anatagonized by FliW.</text>
</comment>
<keyword evidence="2 4" id="KW-0810">Translation regulation</keyword>
<dbReference type="GO" id="GO:0044781">
    <property type="term" value="P:bacterial-type flagellum organization"/>
    <property type="evidence" value="ECO:0007669"/>
    <property type="project" value="UniProtKB-KW"/>
</dbReference>
<evidence type="ECO:0000256" key="4">
    <source>
        <dbReference type="HAMAP-Rule" id="MF_00167"/>
    </source>
</evidence>
<keyword evidence="4" id="KW-0678">Repressor</keyword>
<dbReference type="PANTHER" id="PTHR34984:SF1">
    <property type="entry name" value="CARBON STORAGE REGULATOR"/>
    <property type="match status" value="1"/>
</dbReference>
<dbReference type="Pfam" id="PF02599">
    <property type="entry name" value="CsrA"/>
    <property type="match status" value="1"/>
</dbReference>
<evidence type="ECO:0000313" key="7">
    <source>
        <dbReference type="Proteomes" id="UP000214646"/>
    </source>
</evidence>
<dbReference type="GO" id="GO:0006109">
    <property type="term" value="P:regulation of carbohydrate metabolic process"/>
    <property type="evidence" value="ECO:0007669"/>
    <property type="project" value="InterPro"/>
</dbReference>
<dbReference type="Proteomes" id="UP000214646">
    <property type="component" value="Unassembled WGS sequence"/>
</dbReference>
<evidence type="ECO:0000313" key="6">
    <source>
        <dbReference type="EMBL" id="OWK41772.1"/>
    </source>
</evidence>
<dbReference type="OrthoDB" id="289081at2"/>
<dbReference type="GO" id="GO:0048027">
    <property type="term" value="F:mRNA 5'-UTR binding"/>
    <property type="evidence" value="ECO:0007669"/>
    <property type="project" value="UniProtKB-UniRule"/>
</dbReference>
<dbReference type="GO" id="GO:0006402">
    <property type="term" value="P:mRNA catabolic process"/>
    <property type="evidence" value="ECO:0007669"/>
    <property type="project" value="InterPro"/>
</dbReference>
<comment type="similarity">
    <text evidence="4">Belongs to the CsrA/RsmA family.</text>
</comment>
<sequence>MLVLTRKIGEQIVIDNNIRITVVSFGNGRVKIGIDAPPTVKVDRQEIHDKKVAEQAGLTGPPAPEAQLVDTPAPAIHNRIATKLPPAPAPAVQGPPAPEVKSAEQPVAVENRLKQLDRRFPPRKPR</sequence>
<protein>
    <recommendedName>
        <fullName evidence="4">Translational regulator CsrA</fullName>
    </recommendedName>
</protein>
<comment type="caution">
    <text evidence="6">The sequence shown here is derived from an EMBL/GenBank/DDBJ whole genome shotgun (WGS) entry which is preliminary data.</text>
</comment>
<evidence type="ECO:0000256" key="1">
    <source>
        <dbReference type="ARBA" id="ARBA00022490"/>
    </source>
</evidence>
<name>A0A225DK74_9BACT</name>
<dbReference type="GO" id="GO:0005829">
    <property type="term" value="C:cytosol"/>
    <property type="evidence" value="ECO:0007669"/>
    <property type="project" value="TreeGrafter"/>
</dbReference>
<comment type="subcellular location">
    <subcellularLocation>
        <location evidence="4">Cytoplasm</location>
    </subcellularLocation>
</comment>
<feature type="region of interest" description="Disordered" evidence="5">
    <location>
        <begin position="74"/>
        <end position="126"/>
    </location>
</feature>
<dbReference type="RefSeq" id="WP_088255024.1">
    <property type="nucleotide sequence ID" value="NZ_NIDE01000005.1"/>
</dbReference>
<organism evidence="6 7">
    <name type="scientific">Fimbriiglobus ruber</name>
    <dbReference type="NCBI Taxonomy" id="1908690"/>
    <lineage>
        <taxon>Bacteria</taxon>
        <taxon>Pseudomonadati</taxon>
        <taxon>Planctomycetota</taxon>
        <taxon>Planctomycetia</taxon>
        <taxon>Gemmatales</taxon>
        <taxon>Gemmataceae</taxon>
        <taxon>Fimbriiglobus</taxon>
    </lineage>
</organism>